<dbReference type="Proteomes" id="UP000745859">
    <property type="component" value="Unassembled WGS sequence"/>
</dbReference>
<comment type="caution">
    <text evidence="2">The sequence shown here is derived from an EMBL/GenBank/DDBJ whole genome shotgun (WGS) entry which is preliminary data.</text>
</comment>
<reference evidence="2 3" key="1">
    <citation type="submission" date="2020-03" db="EMBL/GenBank/DDBJ databases">
        <title>Genomic Encyclopedia of Type Strains, Phase IV (KMG-IV): sequencing the most valuable type-strain genomes for metagenomic binning, comparative biology and taxonomic classification.</title>
        <authorList>
            <person name="Goeker M."/>
        </authorList>
    </citation>
    <scope>NUCLEOTIDE SEQUENCE [LARGE SCALE GENOMIC DNA]</scope>
    <source>
        <strain evidence="2 3">DSM 101599</strain>
    </source>
</reference>
<proteinExistence type="predicted"/>
<keyword evidence="1" id="KW-0472">Membrane</keyword>
<name>A0ABX0U6K3_9FLAO</name>
<evidence type="ECO:0000313" key="2">
    <source>
        <dbReference type="EMBL" id="NIJ44427.1"/>
    </source>
</evidence>
<evidence type="ECO:0000256" key="1">
    <source>
        <dbReference type="SAM" id="Phobius"/>
    </source>
</evidence>
<feature type="transmembrane region" description="Helical" evidence="1">
    <location>
        <begin position="43"/>
        <end position="67"/>
    </location>
</feature>
<evidence type="ECO:0000313" key="3">
    <source>
        <dbReference type="Proteomes" id="UP000745859"/>
    </source>
</evidence>
<dbReference type="EMBL" id="JAASQL010000001">
    <property type="protein sequence ID" value="NIJ44427.1"/>
    <property type="molecule type" value="Genomic_DNA"/>
</dbReference>
<protein>
    <submittedName>
        <fullName evidence="2">Uncharacterized protein</fullName>
    </submittedName>
</protein>
<organism evidence="2 3">
    <name type="scientific">Wenyingzhuangia heitensis</name>
    <dbReference type="NCBI Taxonomy" id="1487859"/>
    <lineage>
        <taxon>Bacteria</taxon>
        <taxon>Pseudomonadati</taxon>
        <taxon>Bacteroidota</taxon>
        <taxon>Flavobacteriia</taxon>
        <taxon>Flavobacteriales</taxon>
        <taxon>Flavobacteriaceae</taxon>
        <taxon>Wenyingzhuangia</taxon>
    </lineage>
</organism>
<dbReference type="RefSeq" id="WP_167184375.1">
    <property type="nucleotide sequence ID" value="NZ_JAASQL010000001.1"/>
</dbReference>
<sequence>MVNAIDQSCFFIDRQMEILGNITLSKKASYILAPMLPISSFVIFSYLFIVTSWLFVFFMIASLFVAYRLTVASINLLSGQNTFVVSNTLHILRRSIRRCNVDVDKEAHAFFKSRKFLEIRLQDVKTSKKAESTFKIKSFSKAKLNLIENSYSFLTDLYLAEEIISPESTLQDFINVIRQASSKDKKTKGSILKLNLQSDQCYVFLENMFIPLVNKITGVKVTPKWICHLFYYHKSNKYKPLNYDSITKSDRKKSTNIQKAKYNNVLDLINKSVL</sequence>
<accession>A0ABX0U6K3</accession>
<keyword evidence="3" id="KW-1185">Reference proteome</keyword>
<keyword evidence="1" id="KW-0812">Transmembrane</keyword>
<gene>
    <name evidence="2" type="ORF">FHR24_000866</name>
</gene>
<keyword evidence="1" id="KW-1133">Transmembrane helix</keyword>